<comment type="caution">
    <text evidence="9">The sequence shown here is derived from an EMBL/GenBank/DDBJ whole genome shotgun (WGS) entry which is preliminary data.</text>
</comment>
<sequence>MVAWGLLLTAIAVEVGATAVLPRAEGFHNLPWSAVVVVGYGLAIWLLTVVVHQLPVATTYAIWSGLGTAGIAVVGTLFLGERLDPVKLAALALIICGVVLLNVHGTSAH</sequence>
<keyword evidence="6 8" id="KW-0472">Membrane</keyword>
<dbReference type="STRING" id="1194083.BN12_2380012"/>
<accession>A0A077M147</accession>
<evidence type="ECO:0000256" key="6">
    <source>
        <dbReference type="ARBA" id="ARBA00023136"/>
    </source>
</evidence>
<feature type="transmembrane region" description="Helical" evidence="8">
    <location>
        <begin position="32"/>
        <end position="51"/>
    </location>
</feature>
<dbReference type="SUPFAM" id="SSF103481">
    <property type="entry name" value="Multidrug resistance efflux transporter EmrE"/>
    <property type="match status" value="1"/>
</dbReference>
<evidence type="ECO:0000256" key="5">
    <source>
        <dbReference type="ARBA" id="ARBA00022989"/>
    </source>
</evidence>
<feature type="transmembrane region" description="Helical" evidence="8">
    <location>
        <begin position="60"/>
        <end position="80"/>
    </location>
</feature>
<dbReference type="InterPro" id="IPR037185">
    <property type="entry name" value="EmrE-like"/>
</dbReference>
<name>A0A077M147_9MICO</name>
<evidence type="ECO:0000256" key="1">
    <source>
        <dbReference type="ARBA" id="ARBA00004651"/>
    </source>
</evidence>
<feature type="transmembrane region" description="Helical" evidence="8">
    <location>
        <begin position="86"/>
        <end position="103"/>
    </location>
</feature>
<reference evidence="9 10" key="1">
    <citation type="journal article" date="2013" name="ISME J.">
        <title>A metabolic model for members of the genus Tetrasphaera involved in enhanced biological phosphorus removal.</title>
        <authorList>
            <person name="Kristiansen R."/>
            <person name="Nguyen H.T.T."/>
            <person name="Saunders A.M."/>
            <person name="Nielsen J.L."/>
            <person name="Wimmer R."/>
            <person name="Le V.Q."/>
            <person name="McIlroy S.J."/>
            <person name="Petrovski S."/>
            <person name="Seviour R.J."/>
            <person name="Calteau A."/>
            <person name="Nielsen K.L."/>
            <person name="Nielsen P.H."/>
        </authorList>
    </citation>
    <scope>NUCLEOTIDE SEQUENCE [LARGE SCALE GENOMIC DNA]</scope>
    <source>
        <strain evidence="9 10">T1-X7</strain>
    </source>
</reference>
<dbReference type="InterPro" id="IPR000390">
    <property type="entry name" value="Small_drug/metabolite_transptr"/>
</dbReference>
<dbReference type="OrthoDB" id="21828at2"/>
<proteinExistence type="inferred from homology"/>
<comment type="subcellular location">
    <subcellularLocation>
        <location evidence="1 7">Cell membrane</location>
        <topology evidence="1 7">Multi-pass membrane protein</topology>
    </subcellularLocation>
</comment>
<dbReference type="RefSeq" id="WP_048554868.1">
    <property type="nucleotide sequence ID" value="NZ_HF570958.1"/>
</dbReference>
<dbReference type="GO" id="GO:0005886">
    <property type="term" value="C:plasma membrane"/>
    <property type="evidence" value="ECO:0007669"/>
    <property type="project" value="UniProtKB-SubCell"/>
</dbReference>
<organism evidence="9 10">
    <name type="scientific">Nostocoides japonicum T1-X7</name>
    <dbReference type="NCBI Taxonomy" id="1194083"/>
    <lineage>
        <taxon>Bacteria</taxon>
        <taxon>Bacillati</taxon>
        <taxon>Actinomycetota</taxon>
        <taxon>Actinomycetes</taxon>
        <taxon>Micrococcales</taxon>
        <taxon>Intrasporangiaceae</taxon>
        <taxon>Nostocoides</taxon>
    </lineage>
</organism>
<protein>
    <submittedName>
        <fullName evidence="9">Quaternary ammonium compound-resistance protein qacE</fullName>
    </submittedName>
</protein>
<keyword evidence="3" id="KW-1003">Cell membrane</keyword>
<dbReference type="InterPro" id="IPR045324">
    <property type="entry name" value="Small_multidrug_res"/>
</dbReference>
<dbReference type="Proteomes" id="UP000035721">
    <property type="component" value="Unassembled WGS sequence"/>
</dbReference>
<keyword evidence="5 8" id="KW-1133">Transmembrane helix</keyword>
<evidence type="ECO:0000256" key="8">
    <source>
        <dbReference type="SAM" id="Phobius"/>
    </source>
</evidence>
<evidence type="ECO:0000256" key="7">
    <source>
        <dbReference type="RuleBase" id="RU003942"/>
    </source>
</evidence>
<gene>
    <name evidence="9" type="primary">qacE</name>
    <name evidence="9" type="ORF">BN12_2380012</name>
</gene>
<comment type="similarity">
    <text evidence="7">Belongs to the drug/metabolite transporter (DMT) superfamily. Small multidrug resistance (SMR) (TC 2.A.7.1) family.</text>
</comment>
<dbReference type="Pfam" id="PF00893">
    <property type="entry name" value="Multi_Drug_Res"/>
    <property type="match status" value="1"/>
</dbReference>
<keyword evidence="4 7" id="KW-0812">Transmembrane</keyword>
<dbReference type="FunFam" id="1.10.3730.20:FF:000001">
    <property type="entry name" value="Quaternary ammonium compound resistance transporter SugE"/>
    <property type="match status" value="1"/>
</dbReference>
<dbReference type="PANTHER" id="PTHR30561">
    <property type="entry name" value="SMR FAMILY PROTON-DEPENDENT DRUG EFFLUX TRANSPORTER SUGE"/>
    <property type="match status" value="1"/>
</dbReference>
<dbReference type="EMBL" id="CAJB01000155">
    <property type="protein sequence ID" value="CCH77919.1"/>
    <property type="molecule type" value="Genomic_DNA"/>
</dbReference>
<evidence type="ECO:0000313" key="10">
    <source>
        <dbReference type="Proteomes" id="UP000035721"/>
    </source>
</evidence>
<evidence type="ECO:0000313" key="9">
    <source>
        <dbReference type="EMBL" id="CCH77919.1"/>
    </source>
</evidence>
<evidence type="ECO:0000256" key="3">
    <source>
        <dbReference type="ARBA" id="ARBA00022475"/>
    </source>
</evidence>
<dbReference type="Gene3D" id="1.10.3730.20">
    <property type="match status" value="1"/>
</dbReference>
<dbReference type="PANTHER" id="PTHR30561:SF1">
    <property type="entry name" value="MULTIDRUG TRANSPORTER EMRE"/>
    <property type="match status" value="1"/>
</dbReference>
<evidence type="ECO:0000256" key="4">
    <source>
        <dbReference type="ARBA" id="ARBA00022692"/>
    </source>
</evidence>
<evidence type="ECO:0000256" key="2">
    <source>
        <dbReference type="ARBA" id="ARBA00022448"/>
    </source>
</evidence>
<dbReference type="AlphaFoldDB" id="A0A077M147"/>
<keyword evidence="2" id="KW-0813">Transport</keyword>
<dbReference type="GO" id="GO:0022857">
    <property type="term" value="F:transmembrane transporter activity"/>
    <property type="evidence" value="ECO:0007669"/>
    <property type="project" value="InterPro"/>
</dbReference>
<keyword evidence="10" id="KW-1185">Reference proteome</keyword>